<evidence type="ECO:0000256" key="4">
    <source>
        <dbReference type="SAM" id="MobiDB-lite"/>
    </source>
</evidence>
<feature type="compositionally biased region" description="Basic and acidic residues" evidence="4">
    <location>
        <begin position="574"/>
        <end position="588"/>
    </location>
</feature>
<dbReference type="OrthoDB" id="415435at2759"/>
<dbReference type="GO" id="GO:0006913">
    <property type="term" value="P:nucleocytoplasmic transport"/>
    <property type="evidence" value="ECO:0007669"/>
    <property type="project" value="TreeGrafter"/>
</dbReference>
<dbReference type="GO" id="GO:0005829">
    <property type="term" value="C:cytosol"/>
    <property type="evidence" value="ECO:0007669"/>
    <property type="project" value="TreeGrafter"/>
</dbReference>
<protein>
    <submittedName>
        <fullName evidence="5">NLRC3 protein</fullName>
    </submittedName>
</protein>
<dbReference type="GO" id="GO:0048471">
    <property type="term" value="C:perinuclear region of cytoplasm"/>
    <property type="evidence" value="ECO:0007669"/>
    <property type="project" value="TreeGrafter"/>
</dbReference>
<reference evidence="5" key="1">
    <citation type="submission" date="2021-02" db="EMBL/GenBank/DDBJ databases">
        <authorList>
            <person name="Dougan E. K."/>
            <person name="Rhodes N."/>
            <person name="Thang M."/>
            <person name="Chan C."/>
        </authorList>
    </citation>
    <scope>NUCLEOTIDE SEQUENCE</scope>
</reference>
<proteinExistence type="predicted"/>
<dbReference type="InterPro" id="IPR027038">
    <property type="entry name" value="RanGap"/>
</dbReference>
<accession>A0A812VBS7</accession>
<dbReference type="SUPFAM" id="SSF52047">
    <property type="entry name" value="RNI-like"/>
    <property type="match status" value="2"/>
</dbReference>
<dbReference type="GO" id="GO:0005096">
    <property type="term" value="F:GTPase activator activity"/>
    <property type="evidence" value="ECO:0007669"/>
    <property type="project" value="UniProtKB-KW"/>
</dbReference>
<dbReference type="InterPro" id="IPR032675">
    <property type="entry name" value="LRR_dom_sf"/>
</dbReference>
<evidence type="ECO:0000313" key="5">
    <source>
        <dbReference type="EMBL" id="CAE7613426.1"/>
    </source>
</evidence>
<feature type="region of interest" description="Disordered" evidence="4">
    <location>
        <begin position="574"/>
        <end position="610"/>
    </location>
</feature>
<keyword evidence="1" id="KW-0343">GTPase activation</keyword>
<evidence type="ECO:0000256" key="2">
    <source>
        <dbReference type="ARBA" id="ARBA00022614"/>
    </source>
</evidence>
<dbReference type="PANTHER" id="PTHR24113">
    <property type="entry name" value="RAN GTPASE-ACTIVATING PROTEIN 1"/>
    <property type="match status" value="1"/>
</dbReference>
<evidence type="ECO:0000256" key="1">
    <source>
        <dbReference type="ARBA" id="ARBA00022468"/>
    </source>
</evidence>
<comment type="caution">
    <text evidence="5">The sequence shown here is derived from an EMBL/GenBank/DDBJ whole genome shotgun (WGS) entry which is preliminary data.</text>
</comment>
<dbReference type="Pfam" id="PF13516">
    <property type="entry name" value="LRR_6"/>
    <property type="match status" value="8"/>
</dbReference>
<dbReference type="Gene3D" id="3.80.10.10">
    <property type="entry name" value="Ribonuclease Inhibitor"/>
    <property type="match status" value="3"/>
</dbReference>
<keyword evidence="3" id="KW-0677">Repeat</keyword>
<dbReference type="GO" id="GO:0031267">
    <property type="term" value="F:small GTPase binding"/>
    <property type="evidence" value="ECO:0007669"/>
    <property type="project" value="TreeGrafter"/>
</dbReference>
<name>A0A812VBS7_9DINO</name>
<dbReference type="InterPro" id="IPR001611">
    <property type="entry name" value="Leu-rich_rpt"/>
</dbReference>
<keyword evidence="6" id="KW-1185">Reference proteome</keyword>
<dbReference type="SMART" id="SM00368">
    <property type="entry name" value="LRR_RI"/>
    <property type="match status" value="11"/>
</dbReference>
<dbReference type="EMBL" id="CAJNDS010002834">
    <property type="protein sequence ID" value="CAE7613426.1"/>
    <property type="molecule type" value="Genomic_DNA"/>
</dbReference>
<gene>
    <name evidence="5" type="primary">NLRC3</name>
    <name evidence="5" type="ORF">SNAT2548_LOCUS34882</name>
</gene>
<evidence type="ECO:0000313" key="6">
    <source>
        <dbReference type="Proteomes" id="UP000604046"/>
    </source>
</evidence>
<organism evidence="5 6">
    <name type="scientific">Symbiodinium natans</name>
    <dbReference type="NCBI Taxonomy" id="878477"/>
    <lineage>
        <taxon>Eukaryota</taxon>
        <taxon>Sar</taxon>
        <taxon>Alveolata</taxon>
        <taxon>Dinophyceae</taxon>
        <taxon>Suessiales</taxon>
        <taxon>Symbiodiniaceae</taxon>
        <taxon>Symbiodinium</taxon>
    </lineage>
</organism>
<evidence type="ECO:0000256" key="3">
    <source>
        <dbReference type="ARBA" id="ARBA00022737"/>
    </source>
</evidence>
<dbReference type="Proteomes" id="UP000604046">
    <property type="component" value="Unassembled WGS sequence"/>
</dbReference>
<sequence length="781" mass="86495">MRRWHLTLSHPKATMLFRGAVGICSIHFGVQEDARPEARHCQEPAESSKVAVPEVHYSLKDRKALANFLQDADIRLVRAEYLYELQSSKRPFPRRQEAQQVKSALVSHRHVREWSTGKRDAIICSVSHCWESREHPDPFGFQLENLVSCISLYDAAYFSDIWVFYDYVSLFQFERKTPEEEESFRHSMANMHVLYAHEHCLTFRLERLTPEEYWLNSDHRVPVYHLPTKSIQEVPVRDLQRNSVPYRDRGWCRAEIEWSSAKSATKQNQQIDAGESEPEACFVGKVPMAPAEFRKHMDSSEFTHRDDATEVIKLQEKIFHEKVTACEVAEFENLPEGEVMQLAKALPFYKSLRVLRLRNCQAGEAEGHELGKALGAHKVLEQLSIKGSSEDLAKATVKALARALKKNGTITTIDLGFNNIGDEGAQALASALDKNSAVTTIVLDLNLIGDKGAQALARALEKNNTVTTIDLHKNNVGAEGAQALARALEKSVTITTIDVGLNPIGDKGAQALARALEKNSTVTRIHLDWSMIGAEGAQAFARALEKNSTVTAIDLARNDVGDEGAQALKSVEERTAANKASAQEDRGSSRQVGDVRSNLDQSTVQGACPGHPRMKALAEEVERNSTVTKIYIFREEIGAEGAQALARALERNSTVTTIDLHGNKIGAEGAQALARALEKNGTVTEIRLCENGIGDVGAKALARALEKNGSVTNIDLGVNGIGAEGAQALQSIEERTAANRQTQLLRRRDALQRKTCRQARRRETLCCPTWPRRSSCAGFLT</sequence>
<dbReference type="AlphaFoldDB" id="A0A812VBS7"/>
<keyword evidence="2" id="KW-0433">Leucine-rich repeat</keyword>
<dbReference type="GO" id="GO:0005634">
    <property type="term" value="C:nucleus"/>
    <property type="evidence" value="ECO:0007669"/>
    <property type="project" value="TreeGrafter"/>
</dbReference>
<dbReference type="PANTHER" id="PTHR24113:SF12">
    <property type="entry name" value="RAN GTPASE-ACTIVATING PROTEIN 1"/>
    <property type="match status" value="1"/>
</dbReference>